<sequence length="168" mass="17292">MHRKFVAVGAALVLAVGLGAAVLTSGPEAGPAQAGVVKTHAVKVVAKAGGACTKVGAHATIKKVAYVCTKNTKTKKLTWVKKYVVKKVVAKKASALSAECVNMKTSYVKMKSSYDSALAQIADTESKIAVITGPSGDALRAQVASLKSMILILGPTVSNALAQFNTFC</sequence>
<accession>A0A1J5QME1</accession>
<dbReference type="AlphaFoldDB" id="A0A1J5QME1"/>
<comment type="caution">
    <text evidence="1">The sequence shown here is derived from an EMBL/GenBank/DDBJ whole genome shotgun (WGS) entry which is preliminary data.</text>
</comment>
<gene>
    <name evidence="1" type="ORF">GALL_334970</name>
</gene>
<proteinExistence type="predicted"/>
<name>A0A1J5QME1_9ZZZZ</name>
<organism evidence="1">
    <name type="scientific">mine drainage metagenome</name>
    <dbReference type="NCBI Taxonomy" id="410659"/>
    <lineage>
        <taxon>unclassified sequences</taxon>
        <taxon>metagenomes</taxon>
        <taxon>ecological metagenomes</taxon>
    </lineage>
</organism>
<reference evidence="1" key="1">
    <citation type="submission" date="2016-10" db="EMBL/GenBank/DDBJ databases">
        <title>Sequence of Gallionella enrichment culture.</title>
        <authorList>
            <person name="Poehlein A."/>
            <person name="Muehling M."/>
            <person name="Daniel R."/>
        </authorList>
    </citation>
    <scope>NUCLEOTIDE SEQUENCE</scope>
</reference>
<protein>
    <submittedName>
        <fullName evidence="1">Uncharacterized protein</fullName>
    </submittedName>
</protein>
<dbReference type="EMBL" id="MLJW01000599">
    <property type="protein sequence ID" value="OIQ84686.1"/>
    <property type="molecule type" value="Genomic_DNA"/>
</dbReference>
<evidence type="ECO:0000313" key="1">
    <source>
        <dbReference type="EMBL" id="OIQ84686.1"/>
    </source>
</evidence>